<gene>
    <name evidence="1" type="ORF">H4R21_002687</name>
</gene>
<sequence length="236" mass="24219">MPPTSLPLAAAPAVSFASQAASPSDAVTRRPLTPHIASAVFDVAPEPHPASLTSRRYRHNRGCQNRDCAQPLTPTHSSTSLVTFAVVGVESDGPLASPSPGQLAPSSTLPPRAALRLHAASISSAGGAQPRRAGSSDATTPGPSASTVEQPQPQTHESKEQLAQQQPPPQEYRARTSSEGELGQFDGPSSTHLALPLPSDAAANAPGLCSRTSTAPYDVLGIVLADSEHIIAEPSA</sequence>
<keyword evidence="2" id="KW-1185">Reference proteome</keyword>
<proteinExistence type="predicted"/>
<name>A0ACC1L5R9_9FUNG</name>
<dbReference type="EMBL" id="JANBUN010000725">
    <property type="protein sequence ID" value="KAJ2801729.1"/>
    <property type="molecule type" value="Genomic_DNA"/>
</dbReference>
<reference evidence="1" key="1">
    <citation type="submission" date="2022-07" db="EMBL/GenBank/DDBJ databases">
        <title>Phylogenomic reconstructions and comparative analyses of Kickxellomycotina fungi.</title>
        <authorList>
            <person name="Reynolds N.K."/>
            <person name="Stajich J.E."/>
            <person name="Barry K."/>
            <person name="Grigoriev I.V."/>
            <person name="Crous P."/>
            <person name="Smith M.E."/>
        </authorList>
    </citation>
    <scope>NUCLEOTIDE SEQUENCE</scope>
    <source>
        <strain evidence="1">BCRC 34780</strain>
    </source>
</reference>
<organism evidence="1 2">
    <name type="scientific">Coemansia helicoidea</name>
    <dbReference type="NCBI Taxonomy" id="1286919"/>
    <lineage>
        <taxon>Eukaryota</taxon>
        <taxon>Fungi</taxon>
        <taxon>Fungi incertae sedis</taxon>
        <taxon>Zoopagomycota</taxon>
        <taxon>Kickxellomycotina</taxon>
        <taxon>Kickxellomycetes</taxon>
        <taxon>Kickxellales</taxon>
        <taxon>Kickxellaceae</taxon>
        <taxon>Coemansia</taxon>
    </lineage>
</organism>
<dbReference type="Proteomes" id="UP001140087">
    <property type="component" value="Unassembled WGS sequence"/>
</dbReference>
<accession>A0ACC1L5R9</accession>
<protein>
    <submittedName>
        <fullName evidence="1">Uncharacterized protein</fullName>
    </submittedName>
</protein>
<comment type="caution">
    <text evidence="1">The sequence shown here is derived from an EMBL/GenBank/DDBJ whole genome shotgun (WGS) entry which is preliminary data.</text>
</comment>
<evidence type="ECO:0000313" key="1">
    <source>
        <dbReference type="EMBL" id="KAJ2801729.1"/>
    </source>
</evidence>
<evidence type="ECO:0000313" key="2">
    <source>
        <dbReference type="Proteomes" id="UP001140087"/>
    </source>
</evidence>